<dbReference type="InterPro" id="IPR036890">
    <property type="entry name" value="HATPase_C_sf"/>
</dbReference>
<reference evidence="21 22" key="1">
    <citation type="submission" date="2019-05" db="EMBL/GenBank/DDBJ databases">
        <title>Complete genome sequence of Izhakiella calystegiae KSNA2, an endophyte isolated from beach morning glory (Calystegia soldanella).</title>
        <authorList>
            <person name="Jiang L."/>
            <person name="Jeong J.C."/>
            <person name="Kim C.Y."/>
            <person name="Kim D.H."/>
            <person name="Kim S.W."/>
            <person name="Lee j."/>
        </authorList>
    </citation>
    <scope>NUCLEOTIDE SEQUENCE [LARGE SCALE GENOMIC DNA]</scope>
    <source>
        <strain evidence="21 22">KSNA2</strain>
    </source>
</reference>
<dbReference type="SUPFAM" id="SSF53850">
    <property type="entry name" value="Periplasmic binding protein-like II"/>
    <property type="match status" value="2"/>
</dbReference>
<proteinExistence type="predicted"/>
<dbReference type="InterPro" id="IPR036641">
    <property type="entry name" value="HPT_dom_sf"/>
</dbReference>
<keyword evidence="4" id="KW-1003">Cell membrane</keyword>
<dbReference type="InterPro" id="IPR004358">
    <property type="entry name" value="Sig_transdc_His_kin-like_C"/>
</dbReference>
<evidence type="ECO:0000259" key="19">
    <source>
        <dbReference type="PROSITE" id="PS50110"/>
    </source>
</evidence>
<evidence type="ECO:0000256" key="1">
    <source>
        <dbReference type="ARBA" id="ARBA00000085"/>
    </source>
</evidence>
<dbReference type="CDD" id="cd17546">
    <property type="entry name" value="REC_hyHK_CKI1_RcsC-like"/>
    <property type="match status" value="1"/>
</dbReference>
<dbReference type="Pfam" id="PF00072">
    <property type="entry name" value="Response_reg"/>
    <property type="match status" value="1"/>
</dbReference>
<evidence type="ECO:0000256" key="14">
    <source>
        <dbReference type="PROSITE-ProRule" id="PRU00110"/>
    </source>
</evidence>
<keyword evidence="7" id="KW-0808">Transferase</keyword>
<evidence type="ECO:0000259" key="20">
    <source>
        <dbReference type="PROSITE" id="PS50894"/>
    </source>
</evidence>
<dbReference type="OrthoDB" id="9770795at2"/>
<dbReference type="SMART" id="SM00387">
    <property type="entry name" value="HATPase_c"/>
    <property type="match status" value="1"/>
</dbReference>
<feature type="coiled-coil region" evidence="16">
    <location>
        <begin position="197"/>
        <end position="224"/>
    </location>
</feature>
<dbReference type="AlphaFoldDB" id="A0A4P8YGW4"/>
<gene>
    <name evidence="21" type="ORF">FEM41_09670</name>
</gene>
<evidence type="ECO:0000256" key="13">
    <source>
        <dbReference type="ARBA" id="ARBA00023136"/>
    </source>
</evidence>
<dbReference type="InterPro" id="IPR036097">
    <property type="entry name" value="HisK_dim/P_sf"/>
</dbReference>
<evidence type="ECO:0000256" key="7">
    <source>
        <dbReference type="ARBA" id="ARBA00022679"/>
    </source>
</evidence>
<evidence type="ECO:0000256" key="3">
    <source>
        <dbReference type="ARBA" id="ARBA00012438"/>
    </source>
</evidence>
<dbReference type="SUPFAM" id="SSF55874">
    <property type="entry name" value="ATPase domain of HSP90 chaperone/DNA topoisomerase II/histidine kinase"/>
    <property type="match status" value="1"/>
</dbReference>
<dbReference type="PROSITE" id="PS50110">
    <property type="entry name" value="RESPONSE_REGULATORY"/>
    <property type="match status" value="1"/>
</dbReference>
<dbReference type="RefSeq" id="WP_138095776.1">
    <property type="nucleotide sequence ID" value="NZ_CP040428.1"/>
</dbReference>
<keyword evidence="16" id="KW-0175">Coiled coil</keyword>
<dbReference type="EMBL" id="CP040428">
    <property type="protein sequence ID" value="QCT19899.1"/>
    <property type="molecule type" value="Genomic_DNA"/>
</dbReference>
<feature type="domain" description="Response regulatory" evidence="19">
    <location>
        <begin position="877"/>
        <end position="997"/>
    </location>
</feature>
<name>A0A4P8YGW4_9ENTR</name>
<dbReference type="InterPro" id="IPR008207">
    <property type="entry name" value="Sig_transdc_His_kin_Hpt_dom"/>
</dbReference>
<dbReference type="InterPro" id="IPR005467">
    <property type="entry name" value="His_kinase_dom"/>
</dbReference>
<keyword evidence="12" id="KW-0902">Two-component regulatory system</keyword>
<keyword evidence="11" id="KW-1133">Transmembrane helix</keyword>
<dbReference type="EC" id="2.7.13.3" evidence="3"/>
<comment type="catalytic activity">
    <reaction evidence="1">
        <text>ATP + protein L-histidine = ADP + protein N-phospho-L-histidine.</text>
        <dbReference type="EC" id="2.7.13.3"/>
    </reaction>
</comment>
<evidence type="ECO:0000256" key="10">
    <source>
        <dbReference type="ARBA" id="ARBA00022840"/>
    </source>
</evidence>
<dbReference type="PRINTS" id="PR00344">
    <property type="entry name" value="BCTRLSENSOR"/>
</dbReference>
<dbReference type="SMART" id="SM00388">
    <property type="entry name" value="HisKA"/>
    <property type="match status" value="1"/>
</dbReference>
<dbReference type="CDD" id="cd16922">
    <property type="entry name" value="HATPase_EvgS-ArcB-TorS-like"/>
    <property type="match status" value="1"/>
</dbReference>
<dbReference type="Pfam" id="PF02518">
    <property type="entry name" value="HATPase_c"/>
    <property type="match status" value="1"/>
</dbReference>
<organism evidence="21 22">
    <name type="scientific">Jejubacter calystegiae</name>
    <dbReference type="NCBI Taxonomy" id="2579935"/>
    <lineage>
        <taxon>Bacteria</taxon>
        <taxon>Pseudomonadati</taxon>
        <taxon>Pseudomonadota</taxon>
        <taxon>Gammaproteobacteria</taxon>
        <taxon>Enterobacterales</taxon>
        <taxon>Enterobacteriaceae</taxon>
        <taxon>Jejubacter</taxon>
    </lineage>
</organism>
<evidence type="ECO:0000256" key="8">
    <source>
        <dbReference type="ARBA" id="ARBA00022692"/>
    </source>
</evidence>
<dbReference type="PROSITE" id="PS50109">
    <property type="entry name" value="HIS_KIN"/>
    <property type="match status" value="1"/>
</dbReference>
<dbReference type="GO" id="GO:0009927">
    <property type="term" value="F:histidine phosphotransfer kinase activity"/>
    <property type="evidence" value="ECO:0007669"/>
    <property type="project" value="TreeGrafter"/>
</dbReference>
<evidence type="ECO:0000256" key="16">
    <source>
        <dbReference type="SAM" id="Coils"/>
    </source>
</evidence>
<evidence type="ECO:0000256" key="17">
    <source>
        <dbReference type="SAM" id="SignalP"/>
    </source>
</evidence>
<evidence type="ECO:0000256" key="4">
    <source>
        <dbReference type="ARBA" id="ARBA00022475"/>
    </source>
</evidence>
<dbReference type="PANTHER" id="PTHR43047">
    <property type="entry name" value="TWO-COMPONENT HISTIDINE PROTEIN KINASE"/>
    <property type="match status" value="1"/>
</dbReference>
<dbReference type="SUPFAM" id="SSF52172">
    <property type="entry name" value="CheY-like"/>
    <property type="match status" value="1"/>
</dbReference>
<evidence type="ECO:0000313" key="21">
    <source>
        <dbReference type="EMBL" id="QCT19899.1"/>
    </source>
</evidence>
<dbReference type="PROSITE" id="PS50894">
    <property type="entry name" value="HPT"/>
    <property type="match status" value="1"/>
</dbReference>
<keyword evidence="22" id="KW-1185">Reference proteome</keyword>
<dbReference type="InterPro" id="IPR003661">
    <property type="entry name" value="HisK_dim/P_dom"/>
</dbReference>
<protein>
    <recommendedName>
        <fullName evidence="3">histidine kinase</fullName>
        <ecNumber evidence="3">2.7.13.3</ecNumber>
    </recommendedName>
</protein>
<dbReference type="Proteomes" id="UP000302163">
    <property type="component" value="Chromosome"/>
</dbReference>
<evidence type="ECO:0000259" key="18">
    <source>
        <dbReference type="PROSITE" id="PS50109"/>
    </source>
</evidence>
<evidence type="ECO:0000256" key="2">
    <source>
        <dbReference type="ARBA" id="ARBA00004429"/>
    </source>
</evidence>
<feature type="modified residue" description="Phosphohistidine" evidence="14">
    <location>
        <position position="1053"/>
    </location>
</feature>
<feature type="signal peptide" evidence="17">
    <location>
        <begin position="1"/>
        <end position="22"/>
    </location>
</feature>
<keyword evidence="8" id="KW-0812">Transmembrane</keyword>
<dbReference type="CDD" id="cd00082">
    <property type="entry name" value="HisKA"/>
    <property type="match status" value="1"/>
</dbReference>
<dbReference type="Gene3D" id="3.40.50.2300">
    <property type="match status" value="1"/>
</dbReference>
<dbReference type="InterPro" id="IPR011006">
    <property type="entry name" value="CheY-like_superfamily"/>
</dbReference>
<feature type="domain" description="Histidine kinase" evidence="18">
    <location>
        <begin position="649"/>
        <end position="856"/>
    </location>
</feature>
<keyword evidence="9" id="KW-0418">Kinase</keyword>
<dbReference type="SUPFAM" id="SSF47384">
    <property type="entry name" value="Homodimeric domain of signal transducing histidine kinase"/>
    <property type="match status" value="1"/>
</dbReference>
<keyword evidence="10" id="KW-0547">Nucleotide-binding</keyword>
<dbReference type="PANTHER" id="PTHR43047:SF72">
    <property type="entry name" value="OSMOSENSING HISTIDINE PROTEIN KINASE SLN1"/>
    <property type="match status" value="1"/>
</dbReference>
<feature type="domain" description="HPt" evidence="20">
    <location>
        <begin position="1012"/>
        <end position="1111"/>
    </location>
</feature>
<keyword evidence="17" id="KW-0732">Signal</keyword>
<dbReference type="InterPro" id="IPR003594">
    <property type="entry name" value="HATPase_dom"/>
</dbReference>
<dbReference type="InterPro" id="IPR001789">
    <property type="entry name" value="Sig_transdc_resp-reg_receiver"/>
</dbReference>
<dbReference type="SMART" id="SM00448">
    <property type="entry name" value="REC"/>
    <property type="match status" value="1"/>
</dbReference>
<comment type="subcellular location">
    <subcellularLocation>
        <location evidence="2">Cell inner membrane</location>
        <topology evidence="2">Multi-pass membrane protein</topology>
    </subcellularLocation>
</comment>
<feature type="modified residue" description="4-aspartylphosphate" evidence="15">
    <location>
        <position position="926"/>
    </location>
</feature>
<dbReference type="Gene3D" id="3.30.565.10">
    <property type="entry name" value="Histidine kinase-like ATPase, C-terminal domain"/>
    <property type="match status" value="1"/>
</dbReference>
<sequence>MRTGTVVRALLFCFLFSAFADAVERVGILSYSPPFSDNEQQQSVLRDEITLLWQQEKNPPQITNYTHSEEALAALNAGKLDLVISAQDFSRQGLLSSQPILVFPLAVLGNYRPGSTLLASPEILTQRQTSSQGKPLNVIPAGTTIYDSVRRIIRGEASGLIAPEFAIAQFRQQVPQSTLPWRELSAHPPLRYSLWVAANHADRLAALNQRIDNLRQQDARWLEHKWQLPANSVISQRNPPPGKEPVSLRVALLYAPEPRIIHGNAIRGMWRDLLNSQFPPPFYRLTVTPVSDKKQARQLLNLGKVDLLMGETTPLPTDQAVRFDTLSWGIVSHARHPLNGSLTSLQGKRLAIIRGSPLATLPAIVAQHPDIVKVNTLRQGISLVEAGGADGLIGDAWSLDYLLRRANNRHLSLSAIDLPQVPLWFVTTADDSPKIQQVRNRLSAMTDTDIQVSKTRWTIEVPPITADQHHLWTSLLAMLALLAASGSVLFIARERSKNKIRIQQYNQLSDTLNLWQTLLNSAPIPLFFCDPIGRIRSMNQAFHDSPFIPDGFESGELLGEIEQGPFHWLDPSTRQTLLYDTRPILREVTLGQNTLLCWIAGYSNSQGIAQGMVGGWLDISEKAALEEALSQSLRQAEKASEEKSAFLARMSHDIRTPLNAILGMLEIERKPHPSLEVAWQAALTLRDLVGDILDLSRIEAGELHLAPAPHNLHEIMETTAAIFARSAQEKGLTWHHDNAIPDELWCLCDRSRLNQIIVNLAGNAIKYTHEGEVSLICRYQESILKIEVTDTGIGIPEAQLPILFQPWFQLDSSVPQSSGLGLAICHQIIALMNGEITIESTEGKGTTVSVTLPVVPCQIPEKEPLSLASDAILAPRRILLADDFPANLTVMTRQLERAGHQVESCLSGQEALARLEHESFDVLITDCQMPGMSGYQLCASVVLHNLLGRVTLPAMILGCTASALPREEEEARHAGMDRLLRKPLSEAGLRQALDTLPETEGNSPNLEELRALAGEDSSLVTLMLSQIDQAIDEDLRRLQEQYTDLQLLSQTAHRLKNSWNLLRMQQSWRLCQIMENLPASYAGGIVSQAEMPDLVNAFIAQMRSAQRQIRD</sequence>
<evidence type="ECO:0000256" key="11">
    <source>
        <dbReference type="ARBA" id="ARBA00022989"/>
    </source>
</evidence>
<dbReference type="Gene3D" id="3.40.190.10">
    <property type="entry name" value="Periplasmic binding protein-like II"/>
    <property type="match status" value="4"/>
</dbReference>
<dbReference type="Pfam" id="PF00512">
    <property type="entry name" value="HisKA"/>
    <property type="match status" value="1"/>
</dbReference>
<keyword evidence="6 15" id="KW-0597">Phosphoprotein</keyword>
<keyword evidence="10" id="KW-0067">ATP-binding</keyword>
<dbReference type="GO" id="GO:0005886">
    <property type="term" value="C:plasma membrane"/>
    <property type="evidence" value="ECO:0007669"/>
    <property type="project" value="UniProtKB-SubCell"/>
</dbReference>
<dbReference type="SUPFAM" id="SSF47226">
    <property type="entry name" value="Histidine-containing phosphotransfer domain, HPT domain"/>
    <property type="match status" value="1"/>
</dbReference>
<evidence type="ECO:0000256" key="12">
    <source>
        <dbReference type="ARBA" id="ARBA00023012"/>
    </source>
</evidence>
<accession>A0A4P8YGW4</accession>
<feature type="chain" id="PRO_5020885564" description="histidine kinase" evidence="17">
    <location>
        <begin position="23"/>
        <end position="1111"/>
    </location>
</feature>
<evidence type="ECO:0000256" key="15">
    <source>
        <dbReference type="PROSITE-ProRule" id="PRU00169"/>
    </source>
</evidence>
<evidence type="ECO:0000256" key="5">
    <source>
        <dbReference type="ARBA" id="ARBA00022519"/>
    </source>
</evidence>
<keyword evidence="5" id="KW-0997">Cell inner membrane</keyword>
<keyword evidence="13" id="KW-0472">Membrane</keyword>
<dbReference type="GO" id="GO:0000155">
    <property type="term" value="F:phosphorelay sensor kinase activity"/>
    <property type="evidence" value="ECO:0007669"/>
    <property type="project" value="InterPro"/>
</dbReference>
<dbReference type="KEGG" id="izh:FEM41_09670"/>
<evidence type="ECO:0000256" key="6">
    <source>
        <dbReference type="ARBA" id="ARBA00022553"/>
    </source>
</evidence>
<dbReference type="Gene3D" id="1.10.287.130">
    <property type="match status" value="1"/>
</dbReference>
<evidence type="ECO:0000256" key="9">
    <source>
        <dbReference type="ARBA" id="ARBA00022777"/>
    </source>
</evidence>
<evidence type="ECO:0000313" key="22">
    <source>
        <dbReference type="Proteomes" id="UP000302163"/>
    </source>
</evidence>